<evidence type="ECO:0000256" key="1">
    <source>
        <dbReference type="SAM" id="MobiDB-lite"/>
    </source>
</evidence>
<protein>
    <recommendedName>
        <fullName evidence="4">BTB domain-containing protein</fullName>
    </recommendedName>
</protein>
<accession>A0A177BTS9</accession>
<evidence type="ECO:0008006" key="4">
    <source>
        <dbReference type="Google" id="ProtNLM"/>
    </source>
</evidence>
<organism evidence="2 3">
    <name type="scientific">Paraphaeosphaeria sporulosa</name>
    <dbReference type="NCBI Taxonomy" id="1460663"/>
    <lineage>
        <taxon>Eukaryota</taxon>
        <taxon>Fungi</taxon>
        <taxon>Dikarya</taxon>
        <taxon>Ascomycota</taxon>
        <taxon>Pezizomycotina</taxon>
        <taxon>Dothideomycetes</taxon>
        <taxon>Pleosporomycetidae</taxon>
        <taxon>Pleosporales</taxon>
        <taxon>Massarineae</taxon>
        <taxon>Didymosphaeriaceae</taxon>
        <taxon>Paraphaeosphaeria</taxon>
    </lineage>
</organism>
<gene>
    <name evidence="2" type="ORF">CC84DRAFT_1234316</name>
</gene>
<sequence>LVHDPEPASTVDGGVENSNVELAEPAFEPTNSEDDEIHYLVSSRHLMLASPWFRRTLTKEEFIEALKNPSDGQYHILARDWDEEARLILLNIFHV</sequence>
<dbReference type="EMBL" id="KV441566">
    <property type="protein sequence ID" value="OAF98575.1"/>
    <property type="molecule type" value="Genomic_DNA"/>
</dbReference>
<proteinExistence type="predicted"/>
<dbReference type="RefSeq" id="XP_018028941.1">
    <property type="nucleotide sequence ID" value="XM_018183811.1"/>
</dbReference>
<dbReference type="GeneID" id="28767297"/>
<feature type="non-terminal residue" evidence="2">
    <location>
        <position position="1"/>
    </location>
</feature>
<dbReference type="InParanoid" id="A0A177BTS9"/>
<dbReference type="STRING" id="1460663.A0A177BTS9"/>
<dbReference type="AlphaFoldDB" id="A0A177BTS9"/>
<evidence type="ECO:0000313" key="3">
    <source>
        <dbReference type="Proteomes" id="UP000077069"/>
    </source>
</evidence>
<dbReference type="OrthoDB" id="3790889at2759"/>
<keyword evidence="3" id="KW-1185">Reference proteome</keyword>
<reference evidence="2 3" key="1">
    <citation type="submission" date="2016-05" db="EMBL/GenBank/DDBJ databases">
        <title>Comparative analysis of secretome profiles of manganese(II)-oxidizing ascomycete fungi.</title>
        <authorList>
            <consortium name="DOE Joint Genome Institute"/>
            <person name="Zeiner C.A."/>
            <person name="Purvine S.O."/>
            <person name="Zink E.M."/>
            <person name="Wu S."/>
            <person name="Pasa-Tolic L."/>
            <person name="Chaput D.L."/>
            <person name="Haridas S."/>
            <person name="Grigoriev I.V."/>
            <person name="Santelli C.M."/>
            <person name="Hansel C.M."/>
        </authorList>
    </citation>
    <scope>NUCLEOTIDE SEQUENCE [LARGE SCALE GENOMIC DNA]</scope>
    <source>
        <strain evidence="2 3">AP3s5-JAC2a</strain>
    </source>
</reference>
<feature type="region of interest" description="Disordered" evidence="1">
    <location>
        <begin position="1"/>
        <end position="20"/>
    </location>
</feature>
<name>A0A177BTS9_9PLEO</name>
<dbReference type="Proteomes" id="UP000077069">
    <property type="component" value="Unassembled WGS sequence"/>
</dbReference>
<evidence type="ECO:0000313" key="2">
    <source>
        <dbReference type="EMBL" id="OAF98575.1"/>
    </source>
</evidence>